<keyword evidence="3" id="KW-1185">Reference proteome</keyword>
<protein>
    <submittedName>
        <fullName evidence="2">Class I SAM-dependent methyltransferase</fullName>
    </submittedName>
</protein>
<dbReference type="Proteomes" id="UP000284021">
    <property type="component" value="Unassembled WGS sequence"/>
</dbReference>
<dbReference type="PANTHER" id="PTHR43464:SF82">
    <property type="entry name" value="METHYLTRANSFERASE DOMAIN-CONTAINING PROTEIN"/>
    <property type="match status" value="1"/>
</dbReference>
<dbReference type="InterPro" id="IPR013216">
    <property type="entry name" value="Methyltransf_11"/>
</dbReference>
<evidence type="ECO:0000313" key="2">
    <source>
        <dbReference type="EMBL" id="RJG10602.1"/>
    </source>
</evidence>
<dbReference type="GO" id="GO:0008757">
    <property type="term" value="F:S-adenosylmethionine-dependent methyltransferase activity"/>
    <property type="evidence" value="ECO:0007669"/>
    <property type="project" value="InterPro"/>
</dbReference>
<dbReference type="OrthoDB" id="8385759at2"/>
<keyword evidence="2" id="KW-0489">Methyltransferase</keyword>
<dbReference type="AlphaFoldDB" id="A0A418XDI9"/>
<dbReference type="RefSeq" id="WP_119956307.1">
    <property type="nucleotide sequence ID" value="NZ_QYUR01000006.1"/>
</dbReference>
<dbReference type="InterPro" id="IPR029063">
    <property type="entry name" value="SAM-dependent_MTases_sf"/>
</dbReference>
<feature type="domain" description="Methyltransferase type 11" evidence="1">
    <location>
        <begin position="65"/>
        <end position="162"/>
    </location>
</feature>
<keyword evidence="2" id="KW-0808">Transferase</keyword>
<proteinExistence type="predicted"/>
<dbReference type="PANTHER" id="PTHR43464">
    <property type="entry name" value="METHYLTRANSFERASE"/>
    <property type="match status" value="1"/>
</dbReference>
<gene>
    <name evidence="2" type="ORF">D3879_21765</name>
</gene>
<organism evidence="2 3">
    <name type="scientific">Pseudomonas cavernicola</name>
    <dbReference type="NCBI Taxonomy" id="2320866"/>
    <lineage>
        <taxon>Bacteria</taxon>
        <taxon>Pseudomonadati</taxon>
        <taxon>Pseudomonadota</taxon>
        <taxon>Gammaproteobacteria</taxon>
        <taxon>Pseudomonadales</taxon>
        <taxon>Pseudomonadaceae</taxon>
        <taxon>Pseudomonas</taxon>
    </lineage>
</organism>
<dbReference type="Gene3D" id="3.40.50.150">
    <property type="entry name" value="Vaccinia Virus protein VP39"/>
    <property type="match status" value="1"/>
</dbReference>
<dbReference type="GO" id="GO:0032259">
    <property type="term" value="P:methylation"/>
    <property type="evidence" value="ECO:0007669"/>
    <property type="project" value="UniProtKB-KW"/>
</dbReference>
<sequence length="268" mass="29822">MAIPPTQSVVASNREAWNDSAKHHKDTDAWRALLGAVGQADFSCFDPILTHLLLSLGVEDKNIVQLGCNNGRECLSLLGLGARTVVGVDQSAAFLAQARELASLSPHDPVFVEADIHSLPPALHDRFDTALITIGVLNWMPDIAVFFSRVGATLRQSGTLVIYETHPFLEMFAPETADPFRLAESYFRTEPFVEERVIVYEGQSQAKGAPSYWFVHRLSDIVTALIEAGLQIAHFKEYPHSNREDAYDLYQHQKAQLPMCYTLTAIKR</sequence>
<comment type="caution">
    <text evidence="2">The sequence shown here is derived from an EMBL/GenBank/DDBJ whole genome shotgun (WGS) entry which is preliminary data.</text>
</comment>
<name>A0A418XDI9_9PSED</name>
<evidence type="ECO:0000313" key="3">
    <source>
        <dbReference type="Proteomes" id="UP000284021"/>
    </source>
</evidence>
<dbReference type="Pfam" id="PF08241">
    <property type="entry name" value="Methyltransf_11"/>
    <property type="match status" value="1"/>
</dbReference>
<dbReference type="EMBL" id="QYUR01000006">
    <property type="protein sequence ID" value="RJG10602.1"/>
    <property type="molecule type" value="Genomic_DNA"/>
</dbReference>
<dbReference type="CDD" id="cd02440">
    <property type="entry name" value="AdoMet_MTases"/>
    <property type="match status" value="1"/>
</dbReference>
<evidence type="ECO:0000259" key="1">
    <source>
        <dbReference type="Pfam" id="PF08241"/>
    </source>
</evidence>
<reference evidence="2 3" key="1">
    <citation type="submission" date="2018-09" db="EMBL/GenBank/DDBJ databases">
        <authorList>
            <person name="Zhu H."/>
        </authorList>
    </citation>
    <scope>NUCLEOTIDE SEQUENCE [LARGE SCALE GENOMIC DNA]</scope>
    <source>
        <strain evidence="2 3">K1S02-6</strain>
    </source>
</reference>
<accession>A0A418XDI9</accession>
<dbReference type="SUPFAM" id="SSF53335">
    <property type="entry name" value="S-adenosyl-L-methionine-dependent methyltransferases"/>
    <property type="match status" value="1"/>
</dbReference>